<proteinExistence type="predicted"/>
<evidence type="ECO:0000313" key="8">
    <source>
        <dbReference type="Proteomes" id="UP000035579"/>
    </source>
</evidence>
<evidence type="ECO:0000313" key="6">
    <source>
        <dbReference type="EMBL" id="AKJ04764.1"/>
    </source>
</evidence>
<organism evidence="6 8">
    <name type="scientific">Archangium gephyra</name>
    <dbReference type="NCBI Taxonomy" id="48"/>
    <lineage>
        <taxon>Bacteria</taxon>
        <taxon>Pseudomonadati</taxon>
        <taxon>Myxococcota</taxon>
        <taxon>Myxococcia</taxon>
        <taxon>Myxococcales</taxon>
        <taxon>Cystobacterineae</taxon>
        <taxon>Archangiaceae</taxon>
        <taxon>Archangium</taxon>
    </lineage>
</organism>
<accession>A0AAC8QC84</accession>
<keyword evidence="3" id="KW-0238">DNA-binding</keyword>
<gene>
    <name evidence="6" type="ORF">AA314_06390</name>
    <name evidence="7" type="ORF">ATI61_101161</name>
</gene>
<evidence type="ECO:0000313" key="7">
    <source>
        <dbReference type="EMBL" id="REG37183.1"/>
    </source>
</evidence>
<name>A0AAC8QC84_9BACT</name>
<dbReference type="InterPro" id="IPR013325">
    <property type="entry name" value="RNA_pol_sigma_r2"/>
</dbReference>
<dbReference type="InterPro" id="IPR014284">
    <property type="entry name" value="RNA_pol_sigma-70_dom"/>
</dbReference>
<evidence type="ECO:0000256" key="4">
    <source>
        <dbReference type="ARBA" id="ARBA00023163"/>
    </source>
</evidence>
<sequence length="146" mass="16455">MNDKEDAWEITQETFMIFVEKFERVKNESEAFALLYSIASNKAITRLRERARRSKGLAQGFAVDARHGSVSDHEARRVESAQELALLTRGESRQSITVALLHFVDGCTVTEVADALGLSRGTVRRLLDRFVARARKRSIRFGGEAK</sequence>
<reference evidence="6 8" key="1">
    <citation type="submission" date="2015-05" db="EMBL/GenBank/DDBJ databases">
        <title>Genome assembly of Archangium gephyra DSM 2261.</title>
        <authorList>
            <person name="Sharma G."/>
            <person name="Subramanian S."/>
        </authorList>
    </citation>
    <scope>NUCLEOTIDE SEQUENCE [LARGE SCALE GENOMIC DNA]</scope>
    <source>
        <strain evidence="6 8">DSM 2261</strain>
    </source>
</reference>
<reference evidence="7 9" key="2">
    <citation type="submission" date="2018-08" db="EMBL/GenBank/DDBJ databases">
        <title>Genomic Encyclopedia of Archaeal and Bacterial Type Strains, Phase II (KMG-II): from individual species to whole genera.</title>
        <authorList>
            <person name="Goeker M."/>
        </authorList>
    </citation>
    <scope>NUCLEOTIDE SEQUENCE [LARGE SCALE GENOMIC DNA]</scope>
    <source>
        <strain evidence="7 9">DSM 2261</strain>
    </source>
</reference>
<keyword evidence="1" id="KW-0805">Transcription regulation</keyword>
<dbReference type="InterPro" id="IPR036388">
    <property type="entry name" value="WH-like_DNA-bd_sf"/>
</dbReference>
<evidence type="ECO:0000256" key="2">
    <source>
        <dbReference type="ARBA" id="ARBA00023082"/>
    </source>
</evidence>
<dbReference type="AlphaFoldDB" id="A0AAC8QC84"/>
<evidence type="ECO:0000256" key="3">
    <source>
        <dbReference type="ARBA" id="ARBA00023125"/>
    </source>
</evidence>
<evidence type="ECO:0000259" key="5">
    <source>
        <dbReference type="Pfam" id="PF07638"/>
    </source>
</evidence>
<dbReference type="PANTHER" id="PTHR43133:SF8">
    <property type="entry name" value="RNA POLYMERASE SIGMA FACTOR HI_1459-RELATED"/>
    <property type="match status" value="1"/>
</dbReference>
<protein>
    <submittedName>
        <fullName evidence="7">RNA polymerase sigma-70 factor (ECF subfamily)</fullName>
    </submittedName>
</protein>
<dbReference type="EMBL" id="QUMU01000001">
    <property type="protein sequence ID" value="REG37183.1"/>
    <property type="molecule type" value="Genomic_DNA"/>
</dbReference>
<keyword evidence="2" id="KW-0731">Sigma factor</keyword>
<dbReference type="SUPFAM" id="SSF88946">
    <property type="entry name" value="Sigma2 domain of RNA polymerase sigma factors"/>
    <property type="match status" value="1"/>
</dbReference>
<dbReference type="InterPro" id="IPR039425">
    <property type="entry name" value="RNA_pol_sigma-70-like"/>
</dbReference>
<dbReference type="GO" id="GO:0006352">
    <property type="term" value="P:DNA-templated transcription initiation"/>
    <property type="evidence" value="ECO:0007669"/>
    <property type="project" value="InterPro"/>
</dbReference>
<keyword evidence="4" id="KW-0804">Transcription</keyword>
<dbReference type="InterPro" id="IPR053812">
    <property type="entry name" value="HTH_Sigma70_ECF-like"/>
</dbReference>
<dbReference type="Proteomes" id="UP000256345">
    <property type="component" value="Unassembled WGS sequence"/>
</dbReference>
<dbReference type="GO" id="GO:0016987">
    <property type="term" value="F:sigma factor activity"/>
    <property type="evidence" value="ECO:0007669"/>
    <property type="project" value="UniProtKB-KW"/>
</dbReference>
<dbReference type="Proteomes" id="UP000035579">
    <property type="component" value="Chromosome"/>
</dbReference>
<keyword evidence="9" id="KW-1185">Reference proteome</keyword>
<feature type="domain" description="RNA polymerase sigma-70 ECF-like HTH" evidence="5">
    <location>
        <begin position="12"/>
        <end position="128"/>
    </location>
</feature>
<dbReference type="NCBIfam" id="TIGR02937">
    <property type="entry name" value="sigma70-ECF"/>
    <property type="match status" value="1"/>
</dbReference>
<dbReference type="Gene3D" id="1.10.1740.10">
    <property type="match status" value="1"/>
</dbReference>
<evidence type="ECO:0000313" key="9">
    <source>
        <dbReference type="Proteomes" id="UP000256345"/>
    </source>
</evidence>
<dbReference type="KEGG" id="age:AA314_06390"/>
<dbReference type="GO" id="GO:0003677">
    <property type="term" value="F:DNA binding"/>
    <property type="evidence" value="ECO:0007669"/>
    <property type="project" value="UniProtKB-KW"/>
</dbReference>
<dbReference type="PANTHER" id="PTHR43133">
    <property type="entry name" value="RNA POLYMERASE ECF-TYPE SIGMA FACTO"/>
    <property type="match status" value="1"/>
</dbReference>
<dbReference type="EMBL" id="CP011509">
    <property type="protein sequence ID" value="AKJ04764.1"/>
    <property type="molecule type" value="Genomic_DNA"/>
</dbReference>
<dbReference type="Pfam" id="PF07638">
    <property type="entry name" value="Sigma70_ECF"/>
    <property type="match status" value="1"/>
</dbReference>
<evidence type="ECO:0000256" key="1">
    <source>
        <dbReference type="ARBA" id="ARBA00023015"/>
    </source>
</evidence>
<dbReference type="Gene3D" id="1.10.10.10">
    <property type="entry name" value="Winged helix-like DNA-binding domain superfamily/Winged helix DNA-binding domain"/>
    <property type="match status" value="1"/>
</dbReference>